<reference evidence="1 2" key="1">
    <citation type="submission" date="2019-07" db="EMBL/GenBank/DDBJ databases">
        <title>Annotation for the trematode Paragonimus westermani.</title>
        <authorList>
            <person name="Choi Y.-J."/>
        </authorList>
    </citation>
    <scope>NUCLEOTIDE SEQUENCE [LARGE SCALE GENOMIC DNA]</scope>
    <source>
        <strain evidence="1">180907_Pwestermani</strain>
    </source>
</reference>
<sequence length="182" mass="20902">MREDLTQKFEELRKSRLRVTQRSTKLREIHLKKSIISTALSAVPSGSSTADHLRELYVQATEEDIKLCPWKKKRFQQLSPTNEDGNKLPAACAQTSVTAINHEPEAVHTSSLRRGTARWRMEKALDAGNPDLAEKLSDLVHELESARRERITTDAVVNAVKTPKRPHWTFETKQRWEFKSNM</sequence>
<comment type="caution">
    <text evidence="1">The sequence shown here is derived from an EMBL/GenBank/DDBJ whole genome shotgun (WGS) entry which is preliminary data.</text>
</comment>
<name>A0A8T0DAF4_9TREM</name>
<evidence type="ECO:0000313" key="2">
    <source>
        <dbReference type="Proteomes" id="UP000699462"/>
    </source>
</evidence>
<dbReference type="OrthoDB" id="2418792at2759"/>
<dbReference type="AlphaFoldDB" id="A0A8T0DAF4"/>
<protein>
    <submittedName>
        <fullName evidence="1">Uncharacterized protein</fullName>
    </submittedName>
</protein>
<gene>
    <name evidence="1" type="ORF">P879_08381</name>
</gene>
<dbReference type="EMBL" id="JTDF01007932">
    <property type="protein sequence ID" value="KAF8564760.1"/>
    <property type="molecule type" value="Genomic_DNA"/>
</dbReference>
<dbReference type="Proteomes" id="UP000699462">
    <property type="component" value="Unassembled WGS sequence"/>
</dbReference>
<proteinExistence type="predicted"/>
<accession>A0A8T0DAF4</accession>
<evidence type="ECO:0000313" key="1">
    <source>
        <dbReference type="EMBL" id="KAF8564760.1"/>
    </source>
</evidence>
<keyword evidence="2" id="KW-1185">Reference proteome</keyword>
<organism evidence="1 2">
    <name type="scientific">Paragonimus westermani</name>
    <dbReference type="NCBI Taxonomy" id="34504"/>
    <lineage>
        <taxon>Eukaryota</taxon>
        <taxon>Metazoa</taxon>
        <taxon>Spiralia</taxon>
        <taxon>Lophotrochozoa</taxon>
        <taxon>Platyhelminthes</taxon>
        <taxon>Trematoda</taxon>
        <taxon>Digenea</taxon>
        <taxon>Plagiorchiida</taxon>
        <taxon>Troglotremata</taxon>
        <taxon>Troglotrematidae</taxon>
        <taxon>Paragonimus</taxon>
    </lineage>
</organism>